<sequence>MQREVDAGVNFLRRLAVEQGGLDKTKANNFAEKLRQLLCDKYEDHWYPENPNKGQAFRCIRVSEGVPCDDEVLRACEESKIKHTELALPREITLWIDPLEVCARSGENCKYFTVASFKPREEAQEDLKKDKDVDLETSDYHSATSSDCGSAVSSDTEDDGKDAETEGGKEKEEEKIKLDSRPCVITMIPRVRERIYGGSARQKVTKTLIQPRCIQIQPTSIPIQPNPIQYFYHPASVWPSTYKKKGPVFLTSVSASTTPVFSYYVMSQPPPQFIMPHATLQPWGAVKD</sequence>
<evidence type="ECO:0000313" key="4">
    <source>
        <dbReference type="EMBL" id="KAL0985018.1"/>
    </source>
</evidence>
<dbReference type="Pfam" id="PF07742">
    <property type="entry name" value="BTG"/>
    <property type="match status" value="1"/>
</dbReference>
<dbReference type="InterPro" id="IPR036054">
    <property type="entry name" value="BTG-like_sf"/>
</dbReference>
<dbReference type="EMBL" id="JAGEUA010000004">
    <property type="protein sequence ID" value="KAL0985018.1"/>
    <property type="molecule type" value="Genomic_DNA"/>
</dbReference>
<dbReference type="InterPro" id="IPR033332">
    <property type="entry name" value="BTG"/>
</dbReference>
<dbReference type="PANTHER" id="PTHR22978:SF12">
    <property type="entry name" value="MATERNAL B9.15 PROTEIN-LIKE ISOFORM X1"/>
    <property type="match status" value="1"/>
</dbReference>
<dbReference type="FunFam" id="3.90.640.90:FF:000002">
    <property type="entry name" value="BTG anti-proliferation factor 4"/>
    <property type="match status" value="1"/>
</dbReference>
<feature type="domain" description="Anti-proliferative protein" evidence="3">
    <location>
        <begin position="42"/>
        <end position="62"/>
    </location>
</feature>
<dbReference type="SMART" id="SM00099">
    <property type="entry name" value="btg1"/>
    <property type="match status" value="1"/>
</dbReference>
<dbReference type="Gene3D" id="3.90.640.90">
    <property type="entry name" value="Anti-proliferative protein, N-terminal domain"/>
    <property type="match status" value="1"/>
</dbReference>
<dbReference type="PANTHER" id="PTHR22978">
    <property type="entry name" value="B-CELL TRANSLOCATION GENE"/>
    <property type="match status" value="1"/>
</dbReference>
<organism evidence="4 5">
    <name type="scientific">Umbra pygmaea</name>
    <name type="common">Eastern mudminnow</name>
    <dbReference type="NCBI Taxonomy" id="75934"/>
    <lineage>
        <taxon>Eukaryota</taxon>
        <taxon>Metazoa</taxon>
        <taxon>Chordata</taxon>
        <taxon>Craniata</taxon>
        <taxon>Vertebrata</taxon>
        <taxon>Euteleostomi</taxon>
        <taxon>Actinopterygii</taxon>
        <taxon>Neopterygii</taxon>
        <taxon>Teleostei</taxon>
        <taxon>Protacanthopterygii</taxon>
        <taxon>Esociformes</taxon>
        <taxon>Umbridae</taxon>
        <taxon>Umbra</taxon>
    </lineage>
</organism>
<dbReference type="PROSITE" id="PS00960">
    <property type="entry name" value="BTG_1"/>
    <property type="match status" value="1"/>
</dbReference>
<feature type="compositionally biased region" description="Basic and acidic residues" evidence="2">
    <location>
        <begin position="162"/>
        <end position="176"/>
    </location>
</feature>
<name>A0ABD0XHU0_UMBPY</name>
<protein>
    <recommendedName>
        <fullName evidence="3">Anti-proliferative protein domain-containing protein</fullName>
    </recommendedName>
</protein>
<keyword evidence="5" id="KW-1185">Reference proteome</keyword>
<dbReference type="AlphaFoldDB" id="A0ABD0XHU0"/>
<comment type="similarity">
    <text evidence="1">Belongs to the BTG family.</text>
</comment>
<proteinExistence type="inferred from homology"/>
<evidence type="ECO:0000313" key="5">
    <source>
        <dbReference type="Proteomes" id="UP001557470"/>
    </source>
</evidence>
<dbReference type="InterPro" id="IPR002087">
    <property type="entry name" value="Anti_prolifrtn"/>
</dbReference>
<evidence type="ECO:0000259" key="3">
    <source>
        <dbReference type="PROSITE" id="PS00960"/>
    </source>
</evidence>
<dbReference type="SUPFAM" id="SSF160696">
    <property type="entry name" value="BTG domain-like"/>
    <property type="match status" value="1"/>
</dbReference>
<dbReference type="PRINTS" id="PR00310">
    <property type="entry name" value="ANTIPRLFBTG1"/>
</dbReference>
<gene>
    <name evidence="4" type="ORF">UPYG_G00151880</name>
</gene>
<reference evidence="4 5" key="1">
    <citation type="submission" date="2024-06" db="EMBL/GenBank/DDBJ databases">
        <authorList>
            <person name="Pan Q."/>
            <person name="Wen M."/>
            <person name="Jouanno E."/>
            <person name="Zahm M."/>
            <person name="Klopp C."/>
            <person name="Cabau C."/>
            <person name="Louis A."/>
            <person name="Berthelot C."/>
            <person name="Parey E."/>
            <person name="Roest Crollius H."/>
            <person name="Montfort J."/>
            <person name="Robinson-Rechavi M."/>
            <person name="Bouchez O."/>
            <person name="Lampietro C."/>
            <person name="Lopez Roques C."/>
            <person name="Donnadieu C."/>
            <person name="Postlethwait J."/>
            <person name="Bobe J."/>
            <person name="Verreycken H."/>
            <person name="Guiguen Y."/>
        </authorList>
    </citation>
    <scope>NUCLEOTIDE SEQUENCE [LARGE SCALE GENOMIC DNA]</scope>
    <source>
        <strain evidence="4">Up_M1</strain>
        <tissue evidence="4">Testis</tissue>
    </source>
</reference>
<feature type="region of interest" description="Disordered" evidence="2">
    <location>
        <begin position="138"/>
        <end position="176"/>
    </location>
</feature>
<dbReference type="Proteomes" id="UP001557470">
    <property type="component" value="Unassembled WGS sequence"/>
</dbReference>
<accession>A0ABD0XHU0</accession>
<comment type="caution">
    <text evidence="4">The sequence shown here is derived from an EMBL/GenBank/DDBJ whole genome shotgun (WGS) entry which is preliminary data.</text>
</comment>
<evidence type="ECO:0000256" key="2">
    <source>
        <dbReference type="SAM" id="MobiDB-lite"/>
    </source>
</evidence>
<feature type="compositionally biased region" description="Polar residues" evidence="2">
    <location>
        <begin position="140"/>
        <end position="154"/>
    </location>
</feature>
<evidence type="ECO:0000256" key="1">
    <source>
        <dbReference type="ARBA" id="ARBA00007989"/>
    </source>
</evidence>